<evidence type="ECO:0000256" key="1">
    <source>
        <dbReference type="SAM" id="MobiDB-lite"/>
    </source>
</evidence>
<accession>A6K802</accession>
<dbReference type="Proteomes" id="UP000234681">
    <property type="component" value="Chromosome 13"/>
</dbReference>
<gene>
    <name evidence="2" type="ORF">rCG_37635</name>
</gene>
<dbReference type="EMBL" id="CH474028">
    <property type="protein sequence ID" value="EDL87947.1"/>
    <property type="molecule type" value="Genomic_DNA"/>
</dbReference>
<feature type="region of interest" description="Disordered" evidence="1">
    <location>
        <begin position="1"/>
        <end position="36"/>
    </location>
</feature>
<reference evidence="3" key="1">
    <citation type="submission" date="2005-09" db="EMBL/GenBank/DDBJ databases">
        <authorList>
            <person name="Mural R.J."/>
            <person name="Li P.W."/>
            <person name="Adams M.D."/>
            <person name="Amanatides P.G."/>
            <person name="Baden-Tillson H."/>
            <person name="Barnstead M."/>
            <person name="Chin S.H."/>
            <person name="Dew I."/>
            <person name="Evans C.A."/>
            <person name="Ferriera S."/>
            <person name="Flanigan M."/>
            <person name="Fosler C."/>
            <person name="Glodek A."/>
            <person name="Gu Z."/>
            <person name="Holt R.A."/>
            <person name="Jennings D."/>
            <person name="Kraft C.L."/>
            <person name="Lu F."/>
            <person name="Nguyen T."/>
            <person name="Nusskern D.R."/>
            <person name="Pfannkoch C.M."/>
            <person name="Sitter C."/>
            <person name="Sutton G.G."/>
            <person name="Venter J.C."/>
            <person name="Wang Z."/>
            <person name="Woodage T."/>
            <person name="Zheng X.H."/>
            <person name="Zhong F."/>
        </authorList>
    </citation>
    <scope>NUCLEOTIDE SEQUENCE [LARGE SCALE GENOMIC DNA]</scope>
    <source>
        <strain>BN</strain>
        <strain evidence="3">Sprague-Dawley</strain>
    </source>
</reference>
<evidence type="ECO:0000313" key="2">
    <source>
        <dbReference type="EMBL" id="EDL87947.1"/>
    </source>
</evidence>
<proteinExistence type="predicted"/>
<dbReference type="AlphaFoldDB" id="A6K802"/>
<sequence length="36" mass="3918">MSPPGTAISHLSQRKFKHTPKQLVHCGKGNSNGFLL</sequence>
<organism evidence="2 3">
    <name type="scientific">Rattus norvegicus</name>
    <name type="common">Rat</name>
    <dbReference type="NCBI Taxonomy" id="10116"/>
    <lineage>
        <taxon>Eukaryota</taxon>
        <taxon>Metazoa</taxon>
        <taxon>Chordata</taxon>
        <taxon>Craniata</taxon>
        <taxon>Vertebrata</taxon>
        <taxon>Euteleostomi</taxon>
        <taxon>Mammalia</taxon>
        <taxon>Eutheria</taxon>
        <taxon>Euarchontoglires</taxon>
        <taxon>Glires</taxon>
        <taxon>Rodentia</taxon>
        <taxon>Myomorpha</taxon>
        <taxon>Muroidea</taxon>
        <taxon>Muridae</taxon>
        <taxon>Murinae</taxon>
        <taxon>Rattus</taxon>
    </lineage>
</organism>
<name>A6K802_RAT</name>
<protein>
    <submittedName>
        <fullName evidence="2">RCG37635</fullName>
    </submittedName>
</protein>
<evidence type="ECO:0000313" key="3">
    <source>
        <dbReference type="Proteomes" id="UP000234681"/>
    </source>
</evidence>